<dbReference type="AlphaFoldDB" id="A0AAD6YCV4"/>
<organism evidence="7 8">
    <name type="scientific">Mycena pura</name>
    <dbReference type="NCBI Taxonomy" id="153505"/>
    <lineage>
        <taxon>Eukaryota</taxon>
        <taxon>Fungi</taxon>
        <taxon>Dikarya</taxon>
        <taxon>Basidiomycota</taxon>
        <taxon>Agaricomycotina</taxon>
        <taxon>Agaricomycetes</taxon>
        <taxon>Agaricomycetidae</taxon>
        <taxon>Agaricales</taxon>
        <taxon>Marasmiineae</taxon>
        <taxon>Mycenaceae</taxon>
        <taxon>Mycena</taxon>
    </lineage>
</organism>
<feature type="region of interest" description="Disordered" evidence="5">
    <location>
        <begin position="1"/>
        <end position="46"/>
    </location>
</feature>
<keyword evidence="1 4" id="KW-0479">Metal-binding</keyword>
<dbReference type="Gene3D" id="1.25.40.10">
    <property type="entry name" value="Tetratricopeptide repeat domain"/>
    <property type="match status" value="1"/>
</dbReference>
<reference evidence="7" key="1">
    <citation type="submission" date="2023-03" db="EMBL/GenBank/DDBJ databases">
        <title>Massive genome expansion in bonnet fungi (Mycena s.s.) driven by repeated elements and novel gene families across ecological guilds.</title>
        <authorList>
            <consortium name="Lawrence Berkeley National Laboratory"/>
            <person name="Harder C.B."/>
            <person name="Miyauchi S."/>
            <person name="Viragh M."/>
            <person name="Kuo A."/>
            <person name="Thoen E."/>
            <person name="Andreopoulos B."/>
            <person name="Lu D."/>
            <person name="Skrede I."/>
            <person name="Drula E."/>
            <person name="Henrissat B."/>
            <person name="Morin E."/>
            <person name="Kohler A."/>
            <person name="Barry K."/>
            <person name="LaButti K."/>
            <person name="Morin E."/>
            <person name="Salamov A."/>
            <person name="Lipzen A."/>
            <person name="Mereny Z."/>
            <person name="Hegedus B."/>
            <person name="Baldrian P."/>
            <person name="Stursova M."/>
            <person name="Weitz H."/>
            <person name="Taylor A."/>
            <person name="Grigoriev I.V."/>
            <person name="Nagy L.G."/>
            <person name="Martin F."/>
            <person name="Kauserud H."/>
        </authorList>
    </citation>
    <scope>NUCLEOTIDE SEQUENCE</scope>
    <source>
        <strain evidence="7">9144</strain>
    </source>
</reference>
<keyword evidence="3 4" id="KW-0862">Zinc</keyword>
<evidence type="ECO:0000256" key="5">
    <source>
        <dbReference type="SAM" id="MobiDB-lite"/>
    </source>
</evidence>
<evidence type="ECO:0000259" key="6">
    <source>
        <dbReference type="PROSITE" id="PS50103"/>
    </source>
</evidence>
<dbReference type="SMART" id="SM00356">
    <property type="entry name" value="ZnF_C3H1"/>
    <property type="match status" value="2"/>
</dbReference>
<keyword evidence="8" id="KW-1185">Reference proteome</keyword>
<dbReference type="Gene3D" id="3.30.1370.210">
    <property type="match status" value="1"/>
</dbReference>
<dbReference type="InterPro" id="IPR000571">
    <property type="entry name" value="Znf_CCCH"/>
</dbReference>
<dbReference type="Pfam" id="PF18044">
    <property type="entry name" value="zf-CCCH_4"/>
    <property type="match status" value="1"/>
</dbReference>
<sequence>MSSNTTPKKRPSGAQRKKLARQRQQEQSATFFSRQSSAPSLAERTRARKAVSDRKLAAAEQHYEKGVGFFGEEKYEDAVVALQDACTTFKTLPKYANKMVDAYMKLEMFDETVNLTSFLVALEPKDSFEARLIRATAFMKTEEYDSAAGDLQRCKKDKPDDVRVDAAIEELRKVWDVPFDKWDMAAAAWPDFSPCTANFHLDCPSDTEDSKHHSSLRPCRYYNQGKCAYGAKCRNSHAADARSIRDNLGRNVCLFYLMDRCKFASTPGECWYSHSKAHLPAAGWWNNPSYTESYRRLYDVYKSTGSNQVMDCLLGGDMNGGWRPYEQPARFELGMELMLGEDSLDGIGSGSEDDDDPYEFGFSRGDIEELLCQGVKPWDDDAGAVLAALSGDWY</sequence>
<dbReference type="Proteomes" id="UP001219525">
    <property type="component" value="Unassembled WGS sequence"/>
</dbReference>
<feature type="domain" description="C3H1-type" evidence="6">
    <location>
        <begin position="214"/>
        <end position="240"/>
    </location>
</feature>
<evidence type="ECO:0000256" key="4">
    <source>
        <dbReference type="PROSITE-ProRule" id="PRU00723"/>
    </source>
</evidence>
<gene>
    <name evidence="7" type="ORF">GGX14DRAFT_643293</name>
</gene>
<evidence type="ECO:0000256" key="1">
    <source>
        <dbReference type="ARBA" id="ARBA00022723"/>
    </source>
</evidence>
<evidence type="ECO:0000256" key="2">
    <source>
        <dbReference type="ARBA" id="ARBA00022771"/>
    </source>
</evidence>
<protein>
    <recommendedName>
        <fullName evidence="6">C3H1-type domain-containing protein</fullName>
    </recommendedName>
</protein>
<comment type="caution">
    <text evidence="7">The sequence shown here is derived from an EMBL/GenBank/DDBJ whole genome shotgun (WGS) entry which is preliminary data.</text>
</comment>
<accession>A0AAD6YCV4</accession>
<dbReference type="InterPro" id="IPR041367">
    <property type="entry name" value="Znf-CCCH_4"/>
</dbReference>
<feature type="compositionally biased region" description="Polar residues" evidence="5">
    <location>
        <begin position="28"/>
        <end position="39"/>
    </location>
</feature>
<evidence type="ECO:0000313" key="8">
    <source>
        <dbReference type="Proteomes" id="UP001219525"/>
    </source>
</evidence>
<dbReference type="GO" id="GO:0008270">
    <property type="term" value="F:zinc ion binding"/>
    <property type="evidence" value="ECO:0007669"/>
    <property type="project" value="UniProtKB-KW"/>
</dbReference>
<dbReference type="SUPFAM" id="SSF48452">
    <property type="entry name" value="TPR-like"/>
    <property type="match status" value="1"/>
</dbReference>
<proteinExistence type="predicted"/>
<dbReference type="EMBL" id="JARJCW010000040">
    <property type="protein sequence ID" value="KAJ7206292.1"/>
    <property type="molecule type" value="Genomic_DNA"/>
</dbReference>
<dbReference type="PROSITE" id="PS50103">
    <property type="entry name" value="ZF_C3H1"/>
    <property type="match status" value="1"/>
</dbReference>
<name>A0AAD6YCV4_9AGAR</name>
<evidence type="ECO:0000313" key="7">
    <source>
        <dbReference type="EMBL" id="KAJ7206292.1"/>
    </source>
</evidence>
<dbReference type="InterPro" id="IPR011990">
    <property type="entry name" value="TPR-like_helical_dom_sf"/>
</dbReference>
<keyword evidence="2 4" id="KW-0863">Zinc-finger</keyword>
<feature type="zinc finger region" description="C3H1-type" evidence="4">
    <location>
        <begin position="214"/>
        <end position="240"/>
    </location>
</feature>
<evidence type="ECO:0000256" key="3">
    <source>
        <dbReference type="ARBA" id="ARBA00022833"/>
    </source>
</evidence>
<feature type="compositionally biased region" description="Basic residues" evidence="5">
    <location>
        <begin position="7"/>
        <end position="21"/>
    </location>
</feature>